<accession>A0A850QR40</accession>
<evidence type="ECO:0000313" key="2">
    <source>
        <dbReference type="Proteomes" id="UP000533429"/>
    </source>
</evidence>
<comment type="caution">
    <text evidence="1">The sequence shown here is derived from an EMBL/GenBank/DDBJ whole genome shotgun (WGS) entry which is preliminary data.</text>
</comment>
<feature type="non-terminal residue" evidence="1">
    <location>
        <position position="1"/>
    </location>
</feature>
<gene>
    <name evidence="1" type="ORF">HWA77_01385</name>
</gene>
<protein>
    <submittedName>
        <fullName evidence="1">Type VI secretion system baseplate subunit TssF</fullName>
    </submittedName>
</protein>
<dbReference type="Proteomes" id="UP000533429">
    <property type="component" value="Unassembled WGS sequence"/>
</dbReference>
<evidence type="ECO:0000313" key="1">
    <source>
        <dbReference type="EMBL" id="NVO98857.1"/>
    </source>
</evidence>
<name>A0A850QR40_PHODD</name>
<dbReference type="PANTHER" id="PTHR35370">
    <property type="entry name" value="CYTOPLASMIC PROTEIN-RELATED-RELATED"/>
    <property type="match status" value="1"/>
</dbReference>
<proteinExistence type="predicted"/>
<dbReference type="Pfam" id="PF05947">
    <property type="entry name" value="T6SS_TssF"/>
    <property type="match status" value="1"/>
</dbReference>
<dbReference type="PANTHER" id="PTHR35370:SF4">
    <property type="entry name" value="TYPE VI SECRETION SYSTEM BASEPLATE SUBUNIT TSSF"/>
    <property type="match status" value="1"/>
</dbReference>
<dbReference type="EMBL" id="JABXOR010000085">
    <property type="protein sequence ID" value="NVO98857.1"/>
    <property type="molecule type" value="Genomic_DNA"/>
</dbReference>
<sequence length="102" mass="11449">RALVDRQAERVAKLRLDGIVEINSKPIERIIKGLPVRGLQSEIMLDQVAFASEGDLYLFGSVLSRFFALYASINSFHELVVVNSANQERYTWGTQTGLQPLI</sequence>
<organism evidence="1 2">
    <name type="scientific">Photobacterium damselae subsp. damselae</name>
    <name type="common">Listonella damsela</name>
    <dbReference type="NCBI Taxonomy" id="85581"/>
    <lineage>
        <taxon>Bacteria</taxon>
        <taxon>Pseudomonadati</taxon>
        <taxon>Pseudomonadota</taxon>
        <taxon>Gammaproteobacteria</taxon>
        <taxon>Vibrionales</taxon>
        <taxon>Vibrionaceae</taxon>
        <taxon>Photobacterium</taxon>
    </lineage>
</organism>
<reference evidence="1 2" key="1">
    <citation type="submission" date="2020-06" db="EMBL/GenBank/DDBJ databases">
        <title>Photobacterium damselae subsp. damselae comparative genomics.</title>
        <authorList>
            <person name="Osorio C.R."/>
        </authorList>
    </citation>
    <scope>NUCLEOTIDE SEQUENCE [LARGE SCALE GENOMIC DNA]</scope>
    <source>
        <strain evidence="1 2">TW250/03</strain>
    </source>
</reference>
<dbReference type="AlphaFoldDB" id="A0A850QR40"/>
<dbReference type="InterPro" id="IPR010272">
    <property type="entry name" value="T6SS_TssF"/>
</dbReference>